<feature type="transmembrane region" description="Helical" evidence="1">
    <location>
        <begin position="103"/>
        <end position="122"/>
    </location>
</feature>
<dbReference type="Proteomes" id="UP000261023">
    <property type="component" value="Unassembled WGS sequence"/>
</dbReference>
<dbReference type="OrthoDB" id="9780661at2"/>
<evidence type="ECO:0000313" key="6">
    <source>
        <dbReference type="Proteomes" id="UP000261257"/>
    </source>
</evidence>
<feature type="transmembrane region" description="Helical" evidence="1">
    <location>
        <begin position="78"/>
        <end position="97"/>
    </location>
</feature>
<evidence type="ECO:0000313" key="5">
    <source>
        <dbReference type="Proteomes" id="UP000261023"/>
    </source>
</evidence>
<gene>
    <name evidence="3" type="ORF">DWX31_07400</name>
    <name evidence="4" type="ORF">DXC39_08790</name>
    <name evidence="2" type="ORF">GNE07_07505</name>
</gene>
<dbReference type="EMBL" id="QSSQ01000005">
    <property type="protein sequence ID" value="RGM06249.1"/>
    <property type="molecule type" value="Genomic_DNA"/>
</dbReference>
<dbReference type="EMBL" id="QTJW01000004">
    <property type="protein sequence ID" value="RGD71401.1"/>
    <property type="molecule type" value="Genomic_DNA"/>
</dbReference>
<protein>
    <recommendedName>
        <fullName evidence="8">Flp pilus assembly protein TadB</fullName>
    </recommendedName>
</protein>
<reference evidence="5 6" key="1">
    <citation type="submission" date="2018-08" db="EMBL/GenBank/DDBJ databases">
        <title>A genome reference for cultivated species of the human gut microbiota.</title>
        <authorList>
            <person name="Zou Y."/>
            <person name="Xue W."/>
            <person name="Luo G."/>
        </authorList>
    </citation>
    <scope>NUCLEOTIDE SEQUENCE [LARGE SCALE GENOMIC DNA]</scope>
    <source>
        <strain evidence="3 5">AF19-13AC</strain>
        <strain evidence="4 6">TF05-11AC</strain>
    </source>
</reference>
<sequence length="310" mass="35153">MTVIITIAAFLCIGGSFLVIGLSPFEFLEGLTKWIKPKDNSLKRRIRESRNQKPPKGVKRLVLEVQAILRITGRQEKFSMICVLSMMLFVAGVLLALSMKNIFMVPVLAAGFPLLPFYYVLFTASKQKKQINGELETALSMITSSYMRNKNTFLRAVEENLPYLNPPVSEVFRDFLMESKLIHSNLKEALEKLKLAIDSDVFQEWVEAVIACQDDHNLKSTLVPIVGKLSDMRVVSAELDLLIYEPVKEYITMVILVLGSIPLLYFLNQEWYKTLMFTAFGKMLLAISGGVIFFSLAAVVKHTKPIEYKR</sequence>
<keyword evidence="1" id="KW-0472">Membrane</keyword>
<evidence type="ECO:0000256" key="1">
    <source>
        <dbReference type="SAM" id="Phobius"/>
    </source>
</evidence>
<dbReference type="Proteomes" id="UP000261257">
    <property type="component" value="Unassembled WGS sequence"/>
</dbReference>
<dbReference type="AlphaFoldDB" id="A0A3E4UB18"/>
<feature type="transmembrane region" description="Helical" evidence="1">
    <location>
        <begin position="6"/>
        <end position="28"/>
    </location>
</feature>
<keyword evidence="1" id="KW-1133">Transmembrane helix</keyword>
<evidence type="ECO:0000313" key="2">
    <source>
        <dbReference type="EMBL" id="MUB62903.1"/>
    </source>
</evidence>
<evidence type="ECO:0000313" key="4">
    <source>
        <dbReference type="EMBL" id="RGM06249.1"/>
    </source>
</evidence>
<evidence type="ECO:0000313" key="3">
    <source>
        <dbReference type="EMBL" id="RGD71401.1"/>
    </source>
</evidence>
<dbReference type="EMBL" id="WNME01000004">
    <property type="protein sequence ID" value="MUB62903.1"/>
    <property type="molecule type" value="Genomic_DNA"/>
</dbReference>
<feature type="transmembrane region" description="Helical" evidence="1">
    <location>
        <begin position="250"/>
        <end position="267"/>
    </location>
</feature>
<dbReference type="Proteomes" id="UP000434223">
    <property type="component" value="Unassembled WGS sequence"/>
</dbReference>
<dbReference type="GeneID" id="93147927"/>
<evidence type="ECO:0008006" key="8">
    <source>
        <dbReference type="Google" id="ProtNLM"/>
    </source>
</evidence>
<keyword evidence="1" id="KW-0812">Transmembrane</keyword>
<reference evidence="2 7" key="2">
    <citation type="submission" date="2019-09" db="EMBL/GenBank/DDBJ databases">
        <title>Draft genome sequencing of Hungatella hathewayi 123Y-2.</title>
        <authorList>
            <person name="Lv Q."/>
            <person name="Li S."/>
        </authorList>
    </citation>
    <scope>NUCLEOTIDE SEQUENCE [LARGE SCALE GENOMIC DNA]</scope>
    <source>
        <strain evidence="2 7">123Y-2</strain>
    </source>
</reference>
<name>A0A3E4UB18_9FIRM</name>
<proteinExistence type="predicted"/>
<accession>A0A3E4UB18</accession>
<dbReference type="RefSeq" id="WP_006772903.1">
    <property type="nucleotide sequence ID" value="NZ_CAJKZF010000071.1"/>
</dbReference>
<feature type="transmembrane region" description="Helical" evidence="1">
    <location>
        <begin position="279"/>
        <end position="300"/>
    </location>
</feature>
<organism evidence="4 6">
    <name type="scientific">Hungatella hathewayi</name>
    <dbReference type="NCBI Taxonomy" id="154046"/>
    <lineage>
        <taxon>Bacteria</taxon>
        <taxon>Bacillati</taxon>
        <taxon>Bacillota</taxon>
        <taxon>Clostridia</taxon>
        <taxon>Lachnospirales</taxon>
        <taxon>Lachnospiraceae</taxon>
        <taxon>Hungatella</taxon>
    </lineage>
</organism>
<comment type="caution">
    <text evidence="4">The sequence shown here is derived from an EMBL/GenBank/DDBJ whole genome shotgun (WGS) entry which is preliminary data.</text>
</comment>
<evidence type="ECO:0000313" key="7">
    <source>
        <dbReference type="Proteomes" id="UP000434223"/>
    </source>
</evidence>